<evidence type="ECO:0000313" key="3">
    <source>
        <dbReference type="Proteomes" id="UP001054252"/>
    </source>
</evidence>
<dbReference type="PANTHER" id="PTHR35488">
    <property type="entry name" value="OS05G0358900 PROTEIN-RELATED"/>
    <property type="match status" value="1"/>
</dbReference>
<dbReference type="Proteomes" id="UP001054252">
    <property type="component" value="Unassembled WGS sequence"/>
</dbReference>
<feature type="region of interest" description="Disordered" evidence="1">
    <location>
        <begin position="39"/>
        <end position="129"/>
    </location>
</feature>
<sequence length="164" mass="18349">MRKSPVHPKVEASDFGGYEFDAGANFSEFLEEARQYAREVHPQVSYGNSEATGEKRLGEGEKKRKKSWKSSLFSWCKAEKKSSKPSMHPANAPPRISKPKKGYVSGPICGDTRVDTRSQRPSSGPLTILFNPTKKEEAEVPYMCLDQQNNSHHVNAYGPIYLVT</sequence>
<accession>A0AAV5JFN7</accession>
<feature type="compositionally biased region" description="Basic and acidic residues" evidence="1">
    <location>
        <begin position="52"/>
        <end position="62"/>
    </location>
</feature>
<dbReference type="AlphaFoldDB" id="A0AAV5JFN7"/>
<dbReference type="EMBL" id="BPVZ01000031">
    <property type="protein sequence ID" value="GKV09690.1"/>
    <property type="molecule type" value="Genomic_DNA"/>
</dbReference>
<keyword evidence="3" id="KW-1185">Reference proteome</keyword>
<protein>
    <submittedName>
        <fullName evidence="2">Uncharacterized protein</fullName>
    </submittedName>
</protein>
<evidence type="ECO:0000313" key="2">
    <source>
        <dbReference type="EMBL" id="GKV09690.1"/>
    </source>
</evidence>
<comment type="caution">
    <text evidence="2">The sequence shown here is derived from an EMBL/GenBank/DDBJ whole genome shotgun (WGS) entry which is preliminary data.</text>
</comment>
<reference evidence="2 3" key="1">
    <citation type="journal article" date="2021" name="Commun. Biol.">
        <title>The genome of Shorea leprosula (Dipterocarpaceae) highlights the ecological relevance of drought in aseasonal tropical rainforests.</title>
        <authorList>
            <person name="Ng K.K.S."/>
            <person name="Kobayashi M.J."/>
            <person name="Fawcett J.A."/>
            <person name="Hatakeyama M."/>
            <person name="Paape T."/>
            <person name="Ng C.H."/>
            <person name="Ang C.C."/>
            <person name="Tnah L.H."/>
            <person name="Lee C.T."/>
            <person name="Nishiyama T."/>
            <person name="Sese J."/>
            <person name="O'Brien M.J."/>
            <person name="Copetti D."/>
            <person name="Mohd Noor M.I."/>
            <person name="Ong R.C."/>
            <person name="Putra M."/>
            <person name="Sireger I.Z."/>
            <person name="Indrioko S."/>
            <person name="Kosugi Y."/>
            <person name="Izuno A."/>
            <person name="Isagi Y."/>
            <person name="Lee S.L."/>
            <person name="Shimizu K.K."/>
        </authorList>
    </citation>
    <scope>NUCLEOTIDE SEQUENCE [LARGE SCALE GENOMIC DNA]</scope>
    <source>
        <strain evidence="2">214</strain>
    </source>
</reference>
<name>A0AAV5JFN7_9ROSI</name>
<evidence type="ECO:0000256" key="1">
    <source>
        <dbReference type="SAM" id="MobiDB-lite"/>
    </source>
</evidence>
<organism evidence="2 3">
    <name type="scientific">Rubroshorea leprosula</name>
    <dbReference type="NCBI Taxonomy" id="152421"/>
    <lineage>
        <taxon>Eukaryota</taxon>
        <taxon>Viridiplantae</taxon>
        <taxon>Streptophyta</taxon>
        <taxon>Embryophyta</taxon>
        <taxon>Tracheophyta</taxon>
        <taxon>Spermatophyta</taxon>
        <taxon>Magnoliopsida</taxon>
        <taxon>eudicotyledons</taxon>
        <taxon>Gunneridae</taxon>
        <taxon>Pentapetalae</taxon>
        <taxon>rosids</taxon>
        <taxon>malvids</taxon>
        <taxon>Malvales</taxon>
        <taxon>Dipterocarpaceae</taxon>
        <taxon>Rubroshorea</taxon>
    </lineage>
</organism>
<dbReference type="PANTHER" id="PTHR35488:SF4">
    <property type="entry name" value="DUF4005 DOMAIN-CONTAINING PROTEIN"/>
    <property type="match status" value="1"/>
</dbReference>
<gene>
    <name evidence="2" type="ORF">SLEP1_g21150</name>
</gene>
<proteinExistence type="predicted"/>